<dbReference type="InterPro" id="IPR009003">
    <property type="entry name" value="Peptidase_S1_PA"/>
</dbReference>
<evidence type="ECO:0000256" key="7">
    <source>
        <dbReference type="SAM" id="SignalP"/>
    </source>
</evidence>
<dbReference type="PROSITE" id="PS00135">
    <property type="entry name" value="TRYPSIN_SER"/>
    <property type="match status" value="1"/>
</dbReference>
<dbReference type="CDD" id="cd00190">
    <property type="entry name" value="Tryp_SPc"/>
    <property type="match status" value="1"/>
</dbReference>
<feature type="signal peptide" evidence="7">
    <location>
        <begin position="1"/>
        <end position="20"/>
    </location>
</feature>
<feature type="domain" description="Peptidase S1" evidence="8">
    <location>
        <begin position="41"/>
        <end position="281"/>
    </location>
</feature>
<keyword evidence="4 6" id="KW-0720">Serine protease</keyword>
<dbReference type="PRINTS" id="PR00722">
    <property type="entry name" value="CHYMOTRYPSIN"/>
</dbReference>
<dbReference type="KEGG" id="kcm:ABWK59_23455"/>
<dbReference type="InterPro" id="IPR033116">
    <property type="entry name" value="TRYPSIN_SER"/>
</dbReference>
<dbReference type="GO" id="GO:0004252">
    <property type="term" value="F:serine-type endopeptidase activity"/>
    <property type="evidence" value="ECO:0007669"/>
    <property type="project" value="InterPro"/>
</dbReference>
<keyword evidence="2 6" id="KW-0645">Protease</keyword>
<accession>A0AAU8K5X9</accession>
<dbReference type="InterPro" id="IPR018114">
    <property type="entry name" value="TRYPSIN_HIS"/>
</dbReference>
<evidence type="ECO:0000256" key="6">
    <source>
        <dbReference type="RuleBase" id="RU363034"/>
    </source>
</evidence>
<dbReference type="InterPro" id="IPR050430">
    <property type="entry name" value="Peptidase_S1"/>
</dbReference>
<sequence>MPDTLSALLRHRAVALLALAALPSPLIALSAAAPAEAQRRIVGGSNVSTRDHPWMVALGSRQQFGSARSGQFCGGALVSATKVVTAAHCFYDEHTGRRVDRPGLRAIADRDDLRGREGKEVTVRDVWIDPAYSFRLNSRDVAVLTLAEPLAGRTVIEMPAPGETGPYQPGTPATVFGWGDTRGDGSYSPTLRSVELPIIEDGVCAHAYPGGRESPFDARTMVCAAAEKGGRDACQGDSGGPLVVEGRLVGLVSWGTGCAEAVHPGVYTRMSAVAASVRSAL</sequence>
<dbReference type="PROSITE" id="PS50240">
    <property type="entry name" value="TRYPSIN_DOM"/>
    <property type="match status" value="1"/>
</dbReference>
<evidence type="ECO:0000313" key="9">
    <source>
        <dbReference type="EMBL" id="XCM84145.1"/>
    </source>
</evidence>
<dbReference type="PROSITE" id="PS00134">
    <property type="entry name" value="TRYPSIN_HIS"/>
    <property type="match status" value="1"/>
</dbReference>
<dbReference type="Gene3D" id="2.40.10.10">
    <property type="entry name" value="Trypsin-like serine proteases"/>
    <property type="match status" value="1"/>
</dbReference>
<gene>
    <name evidence="9" type="ORF">ABWK59_23455</name>
</gene>
<dbReference type="SMART" id="SM00020">
    <property type="entry name" value="Tryp_SPc"/>
    <property type="match status" value="1"/>
</dbReference>
<dbReference type="EMBL" id="CP159872">
    <property type="protein sequence ID" value="XCM84145.1"/>
    <property type="molecule type" value="Genomic_DNA"/>
</dbReference>
<evidence type="ECO:0000256" key="2">
    <source>
        <dbReference type="ARBA" id="ARBA00022670"/>
    </source>
</evidence>
<reference evidence="9" key="1">
    <citation type="submission" date="2024-06" db="EMBL/GenBank/DDBJ databases">
        <title>The genome sequences of Kitasatospora sp. strain HUAS MG31.</title>
        <authorList>
            <person name="Mo P."/>
        </authorList>
    </citation>
    <scope>NUCLEOTIDE SEQUENCE</scope>
    <source>
        <strain evidence="9">HUAS MG31</strain>
    </source>
</reference>
<name>A0AAU8K5X9_9ACTN</name>
<dbReference type="PANTHER" id="PTHR24276">
    <property type="entry name" value="POLYSERASE-RELATED"/>
    <property type="match status" value="1"/>
</dbReference>
<keyword evidence="5" id="KW-1015">Disulfide bond</keyword>
<keyword evidence="7" id="KW-0732">Signal</keyword>
<keyword evidence="3 6" id="KW-0378">Hydrolase</keyword>
<dbReference type="Pfam" id="PF00089">
    <property type="entry name" value="Trypsin"/>
    <property type="match status" value="1"/>
</dbReference>
<dbReference type="InterPro" id="IPR001314">
    <property type="entry name" value="Peptidase_S1A"/>
</dbReference>
<evidence type="ECO:0000256" key="4">
    <source>
        <dbReference type="ARBA" id="ARBA00022825"/>
    </source>
</evidence>
<comment type="similarity">
    <text evidence="1">Belongs to the peptidase S1 family.</text>
</comment>
<evidence type="ECO:0000256" key="1">
    <source>
        <dbReference type="ARBA" id="ARBA00007664"/>
    </source>
</evidence>
<dbReference type="InterPro" id="IPR043504">
    <property type="entry name" value="Peptidase_S1_PA_chymotrypsin"/>
</dbReference>
<dbReference type="AlphaFoldDB" id="A0AAU8K5X9"/>
<dbReference type="InterPro" id="IPR001254">
    <property type="entry name" value="Trypsin_dom"/>
</dbReference>
<proteinExistence type="inferred from homology"/>
<dbReference type="PANTHER" id="PTHR24276:SF98">
    <property type="entry name" value="FI18310P1-RELATED"/>
    <property type="match status" value="1"/>
</dbReference>
<organism evidence="9">
    <name type="scientific">Kitasatospora camelliae</name>
    <dbReference type="NCBI Taxonomy" id="3156397"/>
    <lineage>
        <taxon>Bacteria</taxon>
        <taxon>Bacillati</taxon>
        <taxon>Actinomycetota</taxon>
        <taxon>Actinomycetes</taxon>
        <taxon>Kitasatosporales</taxon>
        <taxon>Streptomycetaceae</taxon>
        <taxon>Kitasatospora</taxon>
    </lineage>
</organism>
<protein>
    <submittedName>
        <fullName evidence="9">Serine protease</fullName>
    </submittedName>
</protein>
<evidence type="ECO:0000259" key="8">
    <source>
        <dbReference type="PROSITE" id="PS50240"/>
    </source>
</evidence>
<dbReference type="FunFam" id="2.40.10.10:FF:000036">
    <property type="entry name" value="Trypsin beta"/>
    <property type="match status" value="1"/>
</dbReference>
<evidence type="ECO:0000256" key="5">
    <source>
        <dbReference type="ARBA" id="ARBA00023157"/>
    </source>
</evidence>
<dbReference type="SUPFAM" id="SSF50494">
    <property type="entry name" value="Trypsin-like serine proteases"/>
    <property type="match status" value="1"/>
</dbReference>
<evidence type="ECO:0000256" key="3">
    <source>
        <dbReference type="ARBA" id="ARBA00022801"/>
    </source>
</evidence>
<feature type="chain" id="PRO_5043806736" evidence="7">
    <location>
        <begin position="21"/>
        <end position="281"/>
    </location>
</feature>
<dbReference type="GO" id="GO:0006508">
    <property type="term" value="P:proteolysis"/>
    <property type="evidence" value="ECO:0007669"/>
    <property type="project" value="UniProtKB-KW"/>
</dbReference>
<dbReference type="RefSeq" id="WP_354645081.1">
    <property type="nucleotide sequence ID" value="NZ_CP159872.1"/>
</dbReference>